<accession>A0A7J5Y4L8</accession>
<proteinExistence type="predicted"/>
<feature type="non-terminal residue" evidence="4">
    <location>
        <position position="1"/>
    </location>
</feature>
<dbReference type="EMBL" id="JAAKFY010000017">
    <property type="protein sequence ID" value="KAF3844073.1"/>
    <property type="molecule type" value="Genomic_DNA"/>
</dbReference>
<dbReference type="AlphaFoldDB" id="A0A7J5Y4L8"/>
<comment type="caution">
    <text evidence="4">The sequence shown here is derived from an EMBL/GenBank/DDBJ whole genome shotgun (WGS) entry which is preliminary data.</text>
</comment>
<name>A0A7J5Y4L8_DISMA</name>
<evidence type="ECO:0000256" key="2">
    <source>
        <dbReference type="SAM" id="Phobius"/>
    </source>
</evidence>
<dbReference type="SUPFAM" id="SSF69318">
    <property type="entry name" value="Integrin alpha N-terminal domain"/>
    <property type="match status" value="1"/>
</dbReference>
<gene>
    <name evidence="4" type="ORF">F7725_016121</name>
</gene>
<dbReference type="InterPro" id="IPR013517">
    <property type="entry name" value="FG-GAP"/>
</dbReference>
<dbReference type="GO" id="GO:0007413">
    <property type="term" value="P:axonal fasciculation"/>
    <property type="evidence" value="ECO:0007669"/>
    <property type="project" value="TreeGrafter"/>
</dbReference>
<keyword evidence="5" id="KW-1185">Reference proteome</keyword>
<evidence type="ECO:0000256" key="1">
    <source>
        <dbReference type="ARBA" id="ARBA00022729"/>
    </source>
</evidence>
<keyword evidence="2" id="KW-0812">Transmembrane</keyword>
<keyword evidence="2" id="KW-1133">Transmembrane helix</keyword>
<dbReference type="Pfam" id="PF13517">
    <property type="entry name" value="FG-GAP_3"/>
    <property type="match status" value="1"/>
</dbReference>
<feature type="transmembrane region" description="Helical" evidence="2">
    <location>
        <begin position="56"/>
        <end position="79"/>
    </location>
</feature>
<dbReference type="Pfam" id="PF07593">
    <property type="entry name" value="UnbV_ASPIC"/>
    <property type="match status" value="1"/>
</dbReference>
<evidence type="ECO:0000259" key="3">
    <source>
        <dbReference type="Pfam" id="PF07593"/>
    </source>
</evidence>
<reference evidence="4 5" key="1">
    <citation type="submission" date="2020-03" db="EMBL/GenBank/DDBJ databases">
        <title>Dissostichus mawsoni Genome sequencing and assembly.</title>
        <authorList>
            <person name="Park H."/>
        </authorList>
    </citation>
    <scope>NUCLEOTIDE SEQUENCE [LARGE SCALE GENOMIC DNA]</scope>
    <source>
        <strain evidence="4">DM0001</strain>
        <tissue evidence="4">Muscle</tissue>
    </source>
</reference>
<dbReference type="PANTHER" id="PTHR16026:SF1">
    <property type="entry name" value="CARTILAGE ACIDIC PROTEIN 1A ISOFORM X1"/>
    <property type="match status" value="1"/>
</dbReference>
<organism evidence="4 5">
    <name type="scientific">Dissostichus mawsoni</name>
    <name type="common">Antarctic cod</name>
    <dbReference type="NCBI Taxonomy" id="36200"/>
    <lineage>
        <taxon>Eukaryota</taxon>
        <taxon>Metazoa</taxon>
        <taxon>Chordata</taxon>
        <taxon>Craniata</taxon>
        <taxon>Vertebrata</taxon>
        <taxon>Euteleostomi</taxon>
        <taxon>Actinopterygii</taxon>
        <taxon>Neopterygii</taxon>
        <taxon>Teleostei</taxon>
        <taxon>Neoteleostei</taxon>
        <taxon>Acanthomorphata</taxon>
        <taxon>Eupercaria</taxon>
        <taxon>Perciformes</taxon>
        <taxon>Notothenioidei</taxon>
        <taxon>Nototheniidae</taxon>
        <taxon>Dissostichus</taxon>
    </lineage>
</organism>
<feature type="domain" description="ASPIC/UnbV" evidence="3">
    <location>
        <begin position="548"/>
        <end position="602"/>
    </location>
</feature>
<dbReference type="InterPro" id="IPR028994">
    <property type="entry name" value="Integrin_alpha_N"/>
</dbReference>
<keyword evidence="2" id="KW-0472">Membrane</keyword>
<dbReference type="PANTHER" id="PTHR16026">
    <property type="entry name" value="CARTILAGE ACIDIC PROTEIN 1"/>
    <property type="match status" value="1"/>
</dbReference>
<protein>
    <recommendedName>
        <fullName evidence="3">ASPIC/UnbV domain-containing protein</fullName>
    </recommendedName>
</protein>
<evidence type="ECO:0000313" key="4">
    <source>
        <dbReference type="EMBL" id="KAF3844073.1"/>
    </source>
</evidence>
<keyword evidence="1" id="KW-0732">Signal</keyword>
<dbReference type="Proteomes" id="UP000518266">
    <property type="component" value="Unassembled WGS sequence"/>
</dbReference>
<dbReference type="OrthoDB" id="10022113at2759"/>
<evidence type="ECO:0000313" key="5">
    <source>
        <dbReference type="Proteomes" id="UP000518266"/>
    </source>
</evidence>
<dbReference type="Gene3D" id="2.130.10.130">
    <property type="entry name" value="Integrin alpha, N-terminal"/>
    <property type="match status" value="1"/>
</dbReference>
<feature type="transmembrane region" description="Helical" evidence="2">
    <location>
        <begin position="21"/>
        <end position="44"/>
    </location>
</feature>
<sequence length="647" mass="69932">MLIQAISFIIEQGVPTLLFPFFLLFLFLFNGSCFQPISILGLTFSPSSSSLICSSLVLLILGVFPCLVCVAGPGSWFYFSLRLCLIFGSRESLLGDVLSLSCLLRRGGGAVMWRSGVLLLLAGVWHQCQAQSSEPMLQVVTQTMLPPDSLHNPTQLNYGMAVTDVDGDGDLEVYDRTLNRLVNIAIDDSSSPYYALRDRAGNAIGVTACDVDGDGREEIYFLNTNNAYSGRATYSDKLFKFRNGRFEDLLGDELNVLRGVANHMAGRSVACVDRKGTGRYSIYVANYASGSVGPHSLLEMDEAASDVSKGIIALSDVAAEAGVNKLTGQESGGRGVVVGPILSQSKSDVFCDNEHGPNFLFKNNGDGTFVNMATQAGVEDRSQHGRGVALADFNGDGKTDIVYGNWNGPHRLYLQGSDSKFRNIASGGFAAPSPIRTVIAADFDNDKELEVFFNNIAYRGNAPNRLFRVSRRADADPLISELNGRCCRATGPGNRWHRHRLGWGWTAGPAAGTWRESIQQPISVFKVTQGSSNNWLRVIPRTQFGSFARGAKVTAFTRQSGAHTRIIDGGSGYLCEMEPVAHFGLGTDEVTVLEVSWPDGSSISRTLQPGEMNSVVEVAFPKEGESPLLANDTQCGKGFSVQNGRCA</sequence>
<dbReference type="InterPro" id="IPR011519">
    <property type="entry name" value="UnbV_ASPIC"/>
</dbReference>
<dbReference type="InterPro" id="IPR027039">
    <property type="entry name" value="Crtac1"/>
</dbReference>